<dbReference type="InterPro" id="IPR036388">
    <property type="entry name" value="WH-like_DNA-bd_sf"/>
</dbReference>
<evidence type="ECO:0000256" key="1">
    <source>
        <dbReference type="ARBA" id="ARBA00021390"/>
    </source>
</evidence>
<gene>
    <name evidence="8" type="primary">lacR_2</name>
    <name evidence="8" type="ORF">Sp14A_03450</name>
</gene>
<accession>A0A345VHS7</accession>
<evidence type="ECO:0000256" key="2">
    <source>
        <dbReference type="ARBA" id="ARBA00022491"/>
    </source>
</evidence>
<dbReference type="Gene3D" id="1.10.10.10">
    <property type="entry name" value="Winged helix-like DNA-binding domain superfamily/Winged helix DNA-binding domain"/>
    <property type="match status" value="1"/>
</dbReference>
<protein>
    <recommendedName>
        <fullName evidence="1">Lactose phosphotransferase system repressor</fullName>
    </recommendedName>
</protein>
<keyword evidence="4" id="KW-0238">DNA-binding</keyword>
<dbReference type="GO" id="GO:0003677">
    <property type="term" value="F:DNA binding"/>
    <property type="evidence" value="ECO:0007669"/>
    <property type="project" value="UniProtKB-KW"/>
</dbReference>
<dbReference type="PROSITE" id="PS51000">
    <property type="entry name" value="HTH_DEOR_2"/>
    <property type="match status" value="1"/>
</dbReference>
<dbReference type="RefSeq" id="WP_115129672.1">
    <property type="nucleotide sequence ID" value="NZ_CP022601.1"/>
</dbReference>
<dbReference type="Pfam" id="PF08220">
    <property type="entry name" value="HTH_DeoR"/>
    <property type="match status" value="1"/>
</dbReference>
<evidence type="ECO:0000256" key="5">
    <source>
        <dbReference type="ARBA" id="ARBA00023163"/>
    </source>
</evidence>
<sequence length="255" mass="28665">MIKKERLLKILEEVNKKGVININDIVAELEVSDMTIRRDLAELEKEGKLLRIHGGAQSIESGIPTERSNTEKQSLQTVEKEEIACLAASLVHEGETLFIGPGTTLEAFARKLTKRRIRVITNSLPIFDILKDSKSIDLILLGGEYRPITGAFVGSLTNKSLENLSFSKAFVSANGIHNNNISTYSENEGLVQQIALEKAMKKYLLLDNSKFNKFDFYDFYTLDNIDYLLTDTQTTPKQMEPFITLTCILSSENLK</sequence>
<keyword evidence="2" id="KW-0678">Repressor</keyword>
<dbReference type="GO" id="GO:0016740">
    <property type="term" value="F:transferase activity"/>
    <property type="evidence" value="ECO:0007669"/>
    <property type="project" value="UniProtKB-KW"/>
</dbReference>
<reference evidence="8 9" key="1">
    <citation type="submission" date="2017-07" db="EMBL/GenBank/DDBJ databases">
        <title>Streptococcus pluranimalium as cause of bovine abortion.</title>
        <authorList>
            <person name="Rodriguez Campos S."/>
            <person name="Gobeli Brawand S."/>
            <person name="Brodard I."/>
            <person name="Rychener L."/>
            <person name="Perreten V."/>
        </authorList>
    </citation>
    <scope>NUCLEOTIDE SEQUENCE [LARGE SCALE GENOMIC DNA]</scope>
    <source>
        <strain evidence="8 9">14A0014</strain>
    </source>
</reference>
<dbReference type="GO" id="GO:0003700">
    <property type="term" value="F:DNA-binding transcription factor activity"/>
    <property type="evidence" value="ECO:0007669"/>
    <property type="project" value="InterPro"/>
</dbReference>
<evidence type="ECO:0000313" key="9">
    <source>
        <dbReference type="Proteomes" id="UP000255411"/>
    </source>
</evidence>
<evidence type="ECO:0000256" key="4">
    <source>
        <dbReference type="ARBA" id="ARBA00023125"/>
    </source>
</evidence>
<dbReference type="PRINTS" id="PR00037">
    <property type="entry name" value="HTHLACR"/>
</dbReference>
<keyword evidence="3" id="KW-0805">Transcription regulation</keyword>
<dbReference type="SMART" id="SM01134">
    <property type="entry name" value="DeoRC"/>
    <property type="match status" value="1"/>
</dbReference>
<dbReference type="InterPro" id="IPR018356">
    <property type="entry name" value="Tscrpt_reg_HTH_DeoR_CS"/>
</dbReference>
<dbReference type="EMBL" id="CP022601">
    <property type="protein sequence ID" value="AXJ12279.1"/>
    <property type="molecule type" value="Genomic_DNA"/>
</dbReference>
<name>A0A345VHS7_9STRE</name>
<dbReference type="Pfam" id="PF00455">
    <property type="entry name" value="DeoRC"/>
    <property type="match status" value="1"/>
</dbReference>
<proteinExistence type="predicted"/>
<dbReference type="AlphaFoldDB" id="A0A345VHS7"/>
<dbReference type="SMART" id="SM00420">
    <property type="entry name" value="HTH_DEOR"/>
    <property type="match status" value="1"/>
</dbReference>
<dbReference type="Gene3D" id="3.40.50.1360">
    <property type="match status" value="1"/>
</dbReference>
<evidence type="ECO:0000313" key="8">
    <source>
        <dbReference type="EMBL" id="AXJ12279.1"/>
    </source>
</evidence>
<keyword evidence="8" id="KW-0808">Transferase</keyword>
<evidence type="ECO:0000256" key="6">
    <source>
        <dbReference type="ARBA" id="ARBA00024937"/>
    </source>
</evidence>
<dbReference type="SUPFAM" id="SSF46785">
    <property type="entry name" value="Winged helix' DNA-binding domain"/>
    <property type="match status" value="1"/>
</dbReference>
<feature type="domain" description="HTH deoR-type" evidence="7">
    <location>
        <begin position="3"/>
        <end position="58"/>
    </location>
</feature>
<dbReference type="InterPro" id="IPR037171">
    <property type="entry name" value="NagB/RpiA_transferase-like"/>
</dbReference>
<dbReference type="Proteomes" id="UP000255411">
    <property type="component" value="Chromosome"/>
</dbReference>
<evidence type="ECO:0000256" key="3">
    <source>
        <dbReference type="ARBA" id="ARBA00023015"/>
    </source>
</evidence>
<dbReference type="SUPFAM" id="SSF100950">
    <property type="entry name" value="NagB/RpiA/CoA transferase-like"/>
    <property type="match status" value="1"/>
</dbReference>
<dbReference type="InterPro" id="IPR001034">
    <property type="entry name" value="DeoR_HTH"/>
</dbReference>
<dbReference type="PANTHER" id="PTHR30363">
    <property type="entry name" value="HTH-TYPE TRANSCRIPTIONAL REGULATOR SRLR-RELATED"/>
    <property type="match status" value="1"/>
</dbReference>
<comment type="function">
    <text evidence="6">Repressor of the lactose catabolism operon. Galactose-6-phosphate is the inducer.</text>
</comment>
<dbReference type="PROSITE" id="PS00894">
    <property type="entry name" value="HTH_DEOR_1"/>
    <property type="match status" value="1"/>
</dbReference>
<dbReference type="InterPro" id="IPR036390">
    <property type="entry name" value="WH_DNA-bd_sf"/>
</dbReference>
<dbReference type="PANTHER" id="PTHR30363:SF4">
    <property type="entry name" value="GLYCEROL-3-PHOSPHATE REGULON REPRESSOR"/>
    <property type="match status" value="1"/>
</dbReference>
<dbReference type="InterPro" id="IPR014036">
    <property type="entry name" value="DeoR-like_C"/>
</dbReference>
<evidence type="ECO:0000259" key="7">
    <source>
        <dbReference type="PROSITE" id="PS51000"/>
    </source>
</evidence>
<keyword evidence="5" id="KW-0804">Transcription</keyword>
<organism evidence="8 9">
    <name type="scientific">Streptococcus pluranimalium</name>
    <dbReference type="NCBI Taxonomy" id="82348"/>
    <lineage>
        <taxon>Bacteria</taxon>
        <taxon>Bacillati</taxon>
        <taxon>Bacillota</taxon>
        <taxon>Bacilli</taxon>
        <taxon>Lactobacillales</taxon>
        <taxon>Streptococcaceae</taxon>
        <taxon>Streptococcus</taxon>
    </lineage>
</organism>
<dbReference type="InterPro" id="IPR050313">
    <property type="entry name" value="Carb_Metab_HTH_regulators"/>
</dbReference>